<accession>A0ABN8BSG4</accession>
<dbReference type="InterPro" id="IPR052194">
    <property type="entry name" value="MESH1"/>
</dbReference>
<gene>
    <name evidence="1" type="ORF">WGH24286_01624</name>
</gene>
<evidence type="ECO:0000313" key="2">
    <source>
        <dbReference type="Proteomes" id="UP000789719"/>
    </source>
</evidence>
<dbReference type="SUPFAM" id="SSF109604">
    <property type="entry name" value="HD-domain/PDEase-like"/>
    <property type="match status" value="1"/>
</dbReference>
<dbReference type="PANTHER" id="PTHR46246:SF1">
    <property type="entry name" value="GUANOSINE-3',5'-BIS(DIPHOSPHATE) 3'-PYROPHOSPHOHYDROLASE MESH1"/>
    <property type="match status" value="1"/>
</dbReference>
<dbReference type="RefSeq" id="WP_230099222.1">
    <property type="nucleotide sequence ID" value="NZ_CAKKNT010000027.1"/>
</dbReference>
<dbReference type="Gene3D" id="1.10.3210.10">
    <property type="entry name" value="Hypothetical protein af1432"/>
    <property type="match status" value="1"/>
</dbReference>
<sequence>MTTPLIDAAQAYALRVHAKQTRKGKATPFTEHLKAVATIVSSLTDDEVLIATAWLHDTVEDTPTTIVDIEREFGTEVAKYVAMETENKRSETAENLTWRLRKEEQINHLAALTGIEQKIYTVAFADKLANLREIKTDLDQEGPLVWQRFNNQDMVAQRWYYQSFADIVGNWPVVGENPQYVELQELITQIWPQ</sequence>
<dbReference type="Pfam" id="PF13328">
    <property type="entry name" value="HD_4"/>
    <property type="match status" value="1"/>
</dbReference>
<reference evidence="1 2" key="1">
    <citation type="submission" date="2021-11" db="EMBL/GenBank/DDBJ databases">
        <authorList>
            <person name="Depoorter E."/>
        </authorList>
    </citation>
    <scope>NUCLEOTIDE SEQUENCE [LARGE SCALE GENOMIC DNA]</scope>
    <source>
        <strain evidence="1 2">LMG 24286</strain>
    </source>
</reference>
<organism evidence="1 2">
    <name type="scientific">Periweissella ghanensis</name>
    <dbReference type="NCBI Taxonomy" id="467997"/>
    <lineage>
        <taxon>Bacteria</taxon>
        <taxon>Bacillati</taxon>
        <taxon>Bacillota</taxon>
        <taxon>Bacilli</taxon>
        <taxon>Lactobacillales</taxon>
        <taxon>Lactobacillaceae</taxon>
        <taxon>Periweissella</taxon>
    </lineage>
</organism>
<dbReference type="EMBL" id="CAKKNT010000027">
    <property type="protein sequence ID" value="CAH0419177.1"/>
    <property type="molecule type" value="Genomic_DNA"/>
</dbReference>
<dbReference type="Proteomes" id="UP000789719">
    <property type="component" value="Unassembled WGS sequence"/>
</dbReference>
<name>A0ABN8BSG4_9LACO</name>
<protein>
    <submittedName>
        <fullName evidence="1">Uncharacterized protein</fullName>
    </submittedName>
</protein>
<keyword evidence="2" id="KW-1185">Reference proteome</keyword>
<comment type="caution">
    <text evidence="1">The sequence shown here is derived from an EMBL/GenBank/DDBJ whole genome shotgun (WGS) entry which is preliminary data.</text>
</comment>
<evidence type="ECO:0000313" key="1">
    <source>
        <dbReference type="EMBL" id="CAH0419177.1"/>
    </source>
</evidence>
<dbReference type="PANTHER" id="PTHR46246">
    <property type="entry name" value="GUANOSINE-3',5'-BIS(DIPHOSPHATE) 3'-PYROPHOSPHOHYDROLASE MESH1"/>
    <property type="match status" value="1"/>
</dbReference>
<proteinExistence type="predicted"/>